<keyword evidence="1" id="KW-0472">Membrane</keyword>
<name>A0A1M4X616_9BACT</name>
<dbReference type="InterPro" id="IPR018723">
    <property type="entry name" value="DUF2254_membrane"/>
</dbReference>
<keyword evidence="3" id="KW-1185">Reference proteome</keyword>
<evidence type="ECO:0000256" key="1">
    <source>
        <dbReference type="SAM" id="Phobius"/>
    </source>
</evidence>
<keyword evidence="1" id="KW-1133">Transmembrane helix</keyword>
<accession>A0A1M4X616</accession>
<dbReference type="Pfam" id="PF10011">
    <property type="entry name" value="DUF2254"/>
    <property type="match status" value="1"/>
</dbReference>
<evidence type="ECO:0000313" key="3">
    <source>
        <dbReference type="Proteomes" id="UP000184048"/>
    </source>
</evidence>
<feature type="transmembrane region" description="Helical" evidence="1">
    <location>
        <begin position="141"/>
        <end position="161"/>
    </location>
</feature>
<organism evidence="2 3">
    <name type="scientific">Flavisolibacter ginsengisoli DSM 18119</name>
    <dbReference type="NCBI Taxonomy" id="1121884"/>
    <lineage>
        <taxon>Bacteria</taxon>
        <taxon>Pseudomonadati</taxon>
        <taxon>Bacteroidota</taxon>
        <taxon>Chitinophagia</taxon>
        <taxon>Chitinophagales</taxon>
        <taxon>Chitinophagaceae</taxon>
        <taxon>Flavisolibacter</taxon>
    </lineage>
</organism>
<feature type="transmembrane region" description="Helical" evidence="1">
    <location>
        <begin position="63"/>
        <end position="87"/>
    </location>
</feature>
<dbReference type="AlphaFoldDB" id="A0A1M4X616"/>
<feature type="transmembrane region" description="Helical" evidence="1">
    <location>
        <begin position="107"/>
        <end position="129"/>
    </location>
</feature>
<dbReference type="STRING" id="1121884.SAMN02745131_01350"/>
<reference evidence="2 3" key="1">
    <citation type="submission" date="2016-11" db="EMBL/GenBank/DDBJ databases">
        <authorList>
            <person name="Jaros S."/>
            <person name="Januszkiewicz K."/>
            <person name="Wedrychowicz H."/>
        </authorList>
    </citation>
    <scope>NUCLEOTIDE SEQUENCE [LARGE SCALE GENOMIC DNA]</scope>
    <source>
        <strain evidence="2 3">DSM 18119</strain>
    </source>
</reference>
<dbReference type="EMBL" id="FQUU01000004">
    <property type="protein sequence ID" value="SHE88964.1"/>
    <property type="molecule type" value="Genomic_DNA"/>
</dbReference>
<keyword evidence="1" id="KW-0812">Transmembrane</keyword>
<dbReference type="Proteomes" id="UP000184048">
    <property type="component" value="Unassembled WGS sequence"/>
</dbReference>
<protein>
    <submittedName>
        <fullName evidence="2">Uncharacterized membrane protein</fullName>
    </submittedName>
</protein>
<proteinExistence type="predicted"/>
<gene>
    <name evidence="2" type="ORF">SAMN02745131_01350</name>
</gene>
<evidence type="ECO:0000313" key="2">
    <source>
        <dbReference type="EMBL" id="SHE88964.1"/>
    </source>
</evidence>
<sequence>MESIFKRLMNRITGSIAFYPVIISFLFLLLFWVMINVDQSTTGKHIKSTWQWLRLKDATAARLIASTIASGMLSFTVFSFSMVMIVLNQTASKMSNRILEIIIRNRFQQIVLGCYIGTVIFSIFLITTIRDTDSGIYVPALSTYVLILLAVVDIFLFIYFLHFVTQYAKYQTIIRHIHSQTLKRLSGEIKNGSNSKVLLYNIENSFTSPKTGYFEGYNKKAMHALPISGAYHIHFLYSPGSFILKDATLYLIKSNDILKAEIITKVEEAIEIESEPSLLYFLSGFNQLSEVALKALSPGINDPATAILCLQAMADLFSWILKHSNYNEMVDEQENSIISHKIPGIEEMLTSFLLPVWDYGKEDRIIQISMMDLIQQLLSISCEVTTTNWLTRFFEEVKMQSLKGYKP</sequence>
<feature type="transmembrane region" description="Helical" evidence="1">
    <location>
        <begin position="12"/>
        <end position="35"/>
    </location>
</feature>